<gene>
    <name evidence="11" type="ORF">RAK27_01910</name>
</gene>
<comment type="similarity">
    <text evidence="2">Belongs to the glycosyl hydrolase 36 family.</text>
</comment>
<evidence type="ECO:0000256" key="2">
    <source>
        <dbReference type="ARBA" id="ARBA00006202"/>
    </source>
</evidence>
<dbReference type="InterPro" id="IPR038417">
    <property type="entry name" value="Alpga-gal_N_sf"/>
</dbReference>
<dbReference type="PROSITE" id="PS00512">
    <property type="entry name" value="ALPHA_GALACTOSIDASE"/>
    <property type="match status" value="1"/>
</dbReference>
<dbReference type="FunFam" id="3.20.20.70:FF:000118">
    <property type="entry name" value="Alpha-galactosidase"/>
    <property type="match status" value="1"/>
</dbReference>
<dbReference type="InterPro" id="IPR013780">
    <property type="entry name" value="Glyco_hydro_b"/>
</dbReference>
<evidence type="ECO:0000256" key="3">
    <source>
        <dbReference type="ARBA" id="ARBA00012755"/>
    </source>
</evidence>
<dbReference type="EC" id="3.2.1.22" evidence="3 6"/>
<feature type="binding site" evidence="8">
    <location>
        <position position="526"/>
    </location>
    <ligand>
        <name>substrate</name>
    </ligand>
</feature>
<reference evidence="11" key="1">
    <citation type="submission" date="2023-08" db="EMBL/GenBank/DDBJ databases">
        <title>Genomic characterization of piscicolin 126 produced by Carnobacterium maltaromaticum CM22 strain isolated from salmon (Salmo salar).</title>
        <authorList>
            <person name="Gonzalez-Gragera E."/>
            <person name="Garcia-Lopez J.D."/>
            <person name="Teso-Perez C."/>
            <person name="Gimenez-Hernandez I."/>
            <person name="Peralta-Sanchez J.M."/>
            <person name="Valdivia E."/>
            <person name="Montalban-Lopez M."/>
            <person name="Martin-Platero A.M."/>
            <person name="Banos A."/>
            <person name="Martinez-Bueno M."/>
        </authorList>
    </citation>
    <scope>NUCLEOTIDE SEQUENCE</scope>
    <source>
        <strain evidence="11">CM22</strain>
    </source>
</reference>
<feature type="binding site" evidence="8">
    <location>
        <position position="548"/>
    </location>
    <ligand>
        <name>substrate</name>
    </ligand>
</feature>
<evidence type="ECO:0000313" key="12">
    <source>
        <dbReference type="Proteomes" id="UP001290462"/>
    </source>
</evidence>
<feature type="binding site" evidence="8">
    <location>
        <begin position="366"/>
        <end position="367"/>
    </location>
    <ligand>
        <name>substrate</name>
    </ligand>
</feature>
<evidence type="ECO:0000313" key="11">
    <source>
        <dbReference type="EMBL" id="MDZ5757411.1"/>
    </source>
</evidence>
<dbReference type="InterPro" id="IPR031705">
    <property type="entry name" value="Glyco_hydro_36_C"/>
</dbReference>
<evidence type="ECO:0000256" key="6">
    <source>
        <dbReference type="PIRNR" id="PIRNR005536"/>
    </source>
</evidence>
<feature type="binding site" evidence="8">
    <location>
        <position position="199"/>
    </location>
    <ligand>
        <name>substrate</name>
    </ligand>
</feature>
<dbReference type="AlphaFoldDB" id="A0AAW9JXJ9"/>
<feature type="domain" description="Glycosyl hydrolase family 36 N-terminal" evidence="10">
    <location>
        <begin position="32"/>
        <end position="284"/>
    </location>
</feature>
<dbReference type="Pfam" id="PF16874">
    <property type="entry name" value="Glyco_hydro_36C"/>
    <property type="match status" value="1"/>
</dbReference>
<dbReference type="PANTHER" id="PTHR43053">
    <property type="entry name" value="GLYCOSIDASE FAMILY 31"/>
    <property type="match status" value="1"/>
</dbReference>
<dbReference type="CDD" id="cd14791">
    <property type="entry name" value="GH36"/>
    <property type="match status" value="1"/>
</dbReference>
<dbReference type="Gene3D" id="2.70.98.60">
    <property type="entry name" value="alpha-galactosidase from lactobacil brevis"/>
    <property type="match status" value="1"/>
</dbReference>
<dbReference type="PIRSF" id="PIRSF005536">
    <property type="entry name" value="Agal"/>
    <property type="match status" value="1"/>
</dbReference>
<keyword evidence="5 6" id="KW-0326">Glycosidase</keyword>
<dbReference type="InterPro" id="IPR013785">
    <property type="entry name" value="Aldolase_TIM"/>
</dbReference>
<feature type="binding site" evidence="8">
    <location>
        <begin position="476"/>
        <end position="480"/>
    </location>
    <ligand>
        <name>substrate</name>
    </ligand>
</feature>
<dbReference type="InterPro" id="IPR000111">
    <property type="entry name" value="Glyco_hydro_27/36_CS"/>
</dbReference>
<feature type="active site" description="Nucleophile" evidence="7">
    <location>
        <position position="478"/>
    </location>
</feature>
<evidence type="ECO:0000256" key="4">
    <source>
        <dbReference type="ARBA" id="ARBA00022801"/>
    </source>
</evidence>
<dbReference type="SUPFAM" id="SSF51445">
    <property type="entry name" value="(Trans)glycosidases"/>
    <property type="match status" value="1"/>
</dbReference>
<dbReference type="InterPro" id="IPR002252">
    <property type="entry name" value="Glyco_hydro_36"/>
</dbReference>
<organism evidence="11 12">
    <name type="scientific">Carnobacterium maltaromaticum</name>
    <name type="common">Carnobacterium piscicola</name>
    <dbReference type="NCBI Taxonomy" id="2751"/>
    <lineage>
        <taxon>Bacteria</taxon>
        <taxon>Bacillati</taxon>
        <taxon>Bacillota</taxon>
        <taxon>Bacilli</taxon>
        <taxon>Lactobacillales</taxon>
        <taxon>Carnobacteriaceae</taxon>
        <taxon>Carnobacterium</taxon>
    </lineage>
</organism>
<dbReference type="InterPro" id="IPR050985">
    <property type="entry name" value="Alpha-glycosidase_related"/>
</dbReference>
<evidence type="ECO:0000256" key="1">
    <source>
        <dbReference type="ARBA" id="ARBA00001255"/>
    </source>
</evidence>
<dbReference type="Gene3D" id="2.60.40.1180">
    <property type="entry name" value="Golgi alpha-mannosidase II"/>
    <property type="match status" value="1"/>
</dbReference>
<dbReference type="PRINTS" id="PR00743">
    <property type="entry name" value="GLHYDRLASE36"/>
</dbReference>
<comment type="catalytic activity">
    <reaction evidence="1 6">
        <text>Hydrolysis of terminal, non-reducing alpha-D-galactose residues in alpha-D-galactosides, including galactose oligosaccharides, galactomannans and galactolipids.</text>
        <dbReference type="EC" id="3.2.1.22"/>
    </reaction>
</comment>
<dbReference type="Gene3D" id="3.20.20.70">
    <property type="entry name" value="Aldolase class I"/>
    <property type="match status" value="1"/>
</dbReference>
<protein>
    <recommendedName>
        <fullName evidence="3 6">Alpha-galactosidase</fullName>
        <ecNumber evidence="3 6">3.2.1.22</ecNumber>
    </recommendedName>
</protein>
<dbReference type="EMBL" id="JAVBVO010000001">
    <property type="protein sequence ID" value="MDZ5757411.1"/>
    <property type="molecule type" value="Genomic_DNA"/>
</dbReference>
<dbReference type="RefSeq" id="WP_322808353.1">
    <property type="nucleotide sequence ID" value="NZ_JAVBVO010000001.1"/>
</dbReference>
<dbReference type="PANTHER" id="PTHR43053:SF3">
    <property type="entry name" value="ALPHA-GALACTOSIDASE C-RELATED"/>
    <property type="match status" value="1"/>
</dbReference>
<evidence type="ECO:0000259" key="9">
    <source>
        <dbReference type="Pfam" id="PF16874"/>
    </source>
</evidence>
<feature type="active site" description="Proton donor" evidence="7">
    <location>
        <position position="548"/>
    </location>
</feature>
<accession>A0AAW9JXJ9</accession>
<evidence type="ECO:0000256" key="5">
    <source>
        <dbReference type="ARBA" id="ARBA00023295"/>
    </source>
</evidence>
<dbReference type="InterPro" id="IPR031704">
    <property type="entry name" value="Glyco_hydro_36_N"/>
</dbReference>
<evidence type="ECO:0000256" key="8">
    <source>
        <dbReference type="PIRSR" id="PIRSR005536-2"/>
    </source>
</evidence>
<feature type="binding site" evidence="8">
    <location>
        <position position="443"/>
    </location>
    <ligand>
        <name>substrate</name>
    </ligand>
</feature>
<comment type="caution">
    <text evidence="11">The sequence shown here is derived from an EMBL/GenBank/DDBJ whole genome shotgun (WGS) entry which is preliminary data.</text>
</comment>
<dbReference type="InterPro" id="IPR017853">
    <property type="entry name" value="GH"/>
</dbReference>
<evidence type="ECO:0000259" key="10">
    <source>
        <dbReference type="Pfam" id="PF16875"/>
    </source>
</evidence>
<dbReference type="Pfam" id="PF02065">
    <property type="entry name" value="Melibiase"/>
    <property type="match status" value="1"/>
</dbReference>
<feature type="domain" description="Glycosyl hydrolase family 36 C-terminal" evidence="9">
    <location>
        <begin position="648"/>
        <end position="725"/>
    </location>
</feature>
<evidence type="ECO:0000256" key="7">
    <source>
        <dbReference type="PIRSR" id="PIRSR005536-1"/>
    </source>
</evidence>
<name>A0AAW9JXJ9_CARML</name>
<keyword evidence="4 6" id="KW-0378">Hydrolase</keyword>
<dbReference type="GO" id="GO:0004557">
    <property type="term" value="F:alpha-galactosidase activity"/>
    <property type="evidence" value="ECO:0007669"/>
    <property type="project" value="UniProtKB-UniRule"/>
</dbReference>
<dbReference type="GO" id="GO:0016052">
    <property type="term" value="P:carbohydrate catabolic process"/>
    <property type="evidence" value="ECO:0007669"/>
    <property type="project" value="InterPro"/>
</dbReference>
<proteinExistence type="inferred from homology"/>
<dbReference type="Pfam" id="PF16875">
    <property type="entry name" value="Glyco_hydro_36N"/>
    <property type="match status" value="1"/>
</dbReference>
<sequence length="728" mass="83851">MISITFQEEQKIFHLATETMSYIFKIEEGNIVAHHYFGRRIVHYHGSRNYPRVDRSFSPNFYDAKDRFFSKDIVLQEYSDFGTGDFRTPALVLEQENGSKMTDFRFASYQIIDGKNVVLGLPQIHSENSQTLELLFVDSTLPKIQLYLYFSIVEGKDVVIRSAKLVNQSSESVTIKKMDSCQLDFPESGFELISLSGTWARERQLVREEIHSGIHTIGSTRGASSHQQNPFAALVRPETTELSGEVFGFSFIYSGSFQFTFEKDPFDQLRINMGFNSLNFNWILGSKQEFQTPESVLAYSDQGLNGLSQIYHQLYRENLMRGAYQKCERPILVNNWEATYFDFDEAKIKTLIEESSALGIELFVLDDGWFGKRNSDKTSLGDWEINLEKLPNGLNGMNETAKECQMKFGLWFEPEMISEESELYKEHPDWVLRVPNRPMSRSRDQFVLDFSRADVRIYIYQKMAEILSTHSISYVKWDFNRHLSEVYSDALPAKQQGEVHHRYLLGLYEFLEKLTTSFPTVLFESCSGGGGRFDPGMLYYMPQTWTSDNTDAVARLKIQYSTSLVYPVITMGSHVSAIPNHQTGRETSLEMRGAVAMSGVFGYELDVNSLTKEEKKEIKEQVAFYKEHRQLIQFGLFYRLLSPFEGNQTAWCFVSKDQKECLVFYFNVLEEASAPLTLLKLAGLQDNELYHSDELGTFSGSELMHAGFYTSTKKIGDFRSECYYFKTE</sequence>
<dbReference type="Proteomes" id="UP001290462">
    <property type="component" value="Unassembled WGS sequence"/>
</dbReference>